<dbReference type="AlphaFoldDB" id="A0AAV0DXL2"/>
<dbReference type="InterPro" id="IPR049163">
    <property type="entry name" value="Pif1-like_2B_dom"/>
</dbReference>
<accession>A0AAV0DXL2</accession>
<dbReference type="EMBL" id="CAMAPF010000195">
    <property type="protein sequence ID" value="CAH9112278.1"/>
    <property type="molecule type" value="Genomic_DNA"/>
</dbReference>
<evidence type="ECO:0000256" key="1">
    <source>
        <dbReference type="ARBA" id="ARBA00004474"/>
    </source>
</evidence>
<dbReference type="Proteomes" id="UP001152523">
    <property type="component" value="Unassembled WGS sequence"/>
</dbReference>
<comment type="caution">
    <text evidence="3">The sequence shown here is derived from an EMBL/GenBank/DDBJ whole genome shotgun (WGS) entry which is preliminary data.</text>
</comment>
<keyword evidence="4" id="KW-1185">Reference proteome</keyword>
<organism evidence="3 4">
    <name type="scientific">Cuscuta epithymum</name>
    <dbReference type="NCBI Taxonomy" id="186058"/>
    <lineage>
        <taxon>Eukaryota</taxon>
        <taxon>Viridiplantae</taxon>
        <taxon>Streptophyta</taxon>
        <taxon>Embryophyta</taxon>
        <taxon>Tracheophyta</taxon>
        <taxon>Spermatophyta</taxon>
        <taxon>Magnoliopsida</taxon>
        <taxon>eudicotyledons</taxon>
        <taxon>Gunneridae</taxon>
        <taxon>Pentapetalae</taxon>
        <taxon>asterids</taxon>
        <taxon>lamiids</taxon>
        <taxon>Solanales</taxon>
        <taxon>Convolvulaceae</taxon>
        <taxon>Cuscuteae</taxon>
        <taxon>Cuscuta</taxon>
        <taxon>Cuscuta subgen. Cuscuta</taxon>
    </lineage>
</organism>
<proteinExistence type="predicted"/>
<evidence type="ECO:0000259" key="2">
    <source>
        <dbReference type="Pfam" id="PF21530"/>
    </source>
</evidence>
<evidence type="ECO:0000313" key="4">
    <source>
        <dbReference type="Proteomes" id="UP001152523"/>
    </source>
</evidence>
<dbReference type="GO" id="GO:0006260">
    <property type="term" value="P:DNA replication"/>
    <property type="evidence" value="ECO:0007669"/>
    <property type="project" value="TreeGrafter"/>
</dbReference>
<reference evidence="3" key="1">
    <citation type="submission" date="2022-07" db="EMBL/GenBank/DDBJ databases">
        <authorList>
            <person name="Macas J."/>
            <person name="Novak P."/>
            <person name="Neumann P."/>
        </authorList>
    </citation>
    <scope>NUCLEOTIDE SEQUENCE</scope>
</reference>
<dbReference type="PANTHER" id="PTHR23274:SF48">
    <property type="entry name" value="ATP-DEPENDENT DNA HELICASE"/>
    <property type="match status" value="1"/>
</dbReference>
<sequence length="107" mass="12009">MLLKNIDHSEGLCNGTRLIVIRLGNHVIGATSLSAYNMDNEIYIPRMCMSPSQSPWPFKLIRRQFLIVVSYAMTTNKSQGQSLANVGAYLPRPVFSHEPLYVALSRV</sequence>
<gene>
    <name evidence="3" type="ORF">CEPIT_LOCUS19861</name>
</gene>
<dbReference type="GO" id="GO:0005657">
    <property type="term" value="C:replication fork"/>
    <property type="evidence" value="ECO:0007669"/>
    <property type="project" value="TreeGrafter"/>
</dbReference>
<feature type="domain" description="DNA helicase Pif1-like 2B" evidence="2">
    <location>
        <begin position="1"/>
        <end position="23"/>
    </location>
</feature>
<dbReference type="GO" id="GO:0009536">
    <property type="term" value="C:plastid"/>
    <property type="evidence" value="ECO:0007669"/>
    <property type="project" value="UniProtKB-SubCell"/>
</dbReference>
<evidence type="ECO:0000313" key="3">
    <source>
        <dbReference type="EMBL" id="CAH9112278.1"/>
    </source>
</evidence>
<dbReference type="SUPFAM" id="SSF52540">
    <property type="entry name" value="P-loop containing nucleoside triphosphate hydrolases"/>
    <property type="match status" value="1"/>
</dbReference>
<name>A0AAV0DXL2_9ASTE</name>
<dbReference type="Pfam" id="PF21530">
    <property type="entry name" value="Pif1_2B_dom"/>
    <property type="match status" value="1"/>
</dbReference>
<comment type="subcellular location">
    <subcellularLocation>
        <location evidence="1">Plastid</location>
    </subcellularLocation>
</comment>
<dbReference type="PANTHER" id="PTHR23274">
    <property type="entry name" value="DNA HELICASE-RELATED"/>
    <property type="match status" value="1"/>
</dbReference>
<dbReference type="InterPro" id="IPR027417">
    <property type="entry name" value="P-loop_NTPase"/>
</dbReference>
<protein>
    <recommendedName>
        <fullName evidence="2">DNA helicase Pif1-like 2B domain-containing protein</fullName>
    </recommendedName>
</protein>